<dbReference type="AlphaFoldDB" id="A0A319BV89"/>
<dbReference type="Proteomes" id="UP000248405">
    <property type="component" value="Unassembled WGS sequence"/>
</dbReference>
<proteinExistence type="predicted"/>
<gene>
    <name evidence="1" type="ORF">BO88DRAFT_404127</name>
</gene>
<name>A0A319BV89_ASPVC</name>
<sequence>MSCNRDGAFSFGVTLCSLCSLALSLSDSLTLALTLSINLSITFTPTSYICDLADSVEVSPVPH</sequence>
<accession>A0A319BV89</accession>
<organism evidence="1 2">
    <name type="scientific">Aspergillus vadensis (strain CBS 113365 / IMI 142717 / IBT 24658)</name>
    <dbReference type="NCBI Taxonomy" id="1448311"/>
    <lineage>
        <taxon>Eukaryota</taxon>
        <taxon>Fungi</taxon>
        <taxon>Dikarya</taxon>
        <taxon>Ascomycota</taxon>
        <taxon>Pezizomycotina</taxon>
        <taxon>Eurotiomycetes</taxon>
        <taxon>Eurotiomycetidae</taxon>
        <taxon>Eurotiales</taxon>
        <taxon>Aspergillaceae</taxon>
        <taxon>Aspergillus</taxon>
        <taxon>Aspergillus subgen. Circumdati</taxon>
    </lineage>
</organism>
<reference evidence="1" key="1">
    <citation type="submission" date="2016-12" db="EMBL/GenBank/DDBJ databases">
        <title>The genomes of Aspergillus section Nigri reveals drivers in fungal speciation.</title>
        <authorList>
            <consortium name="DOE Joint Genome Institute"/>
            <person name="Vesth T.C."/>
            <person name="Nybo J."/>
            <person name="Theobald S."/>
            <person name="Brandl J."/>
            <person name="Frisvad J.C."/>
            <person name="Nielsen K.F."/>
            <person name="Lyhne E.K."/>
            <person name="Kogle M.E."/>
            <person name="Kuo A."/>
            <person name="Riley R."/>
            <person name="Clum A."/>
            <person name="Nolan M."/>
            <person name="Lipzen A."/>
            <person name="Salamov A."/>
            <person name="Henrissat B."/>
            <person name="Wiebenga A."/>
            <person name="De Vries R.P."/>
            <person name="Grigoriev I.V."/>
            <person name="Mortensen U.H."/>
            <person name="Andersen M.R."/>
            <person name="Baker S.E."/>
        </authorList>
    </citation>
    <scope>NUCLEOTIDE SEQUENCE [LARGE SCALE GENOMIC DNA]</scope>
    <source>
        <strain evidence="1">CBS 113365</strain>
    </source>
</reference>
<evidence type="ECO:0000313" key="1">
    <source>
        <dbReference type="EMBL" id="PYH69753.1"/>
    </source>
</evidence>
<keyword evidence="2" id="KW-1185">Reference proteome</keyword>
<evidence type="ECO:0000313" key="2">
    <source>
        <dbReference type="Proteomes" id="UP000248405"/>
    </source>
</evidence>
<protein>
    <submittedName>
        <fullName evidence="1">Uncharacterized protein</fullName>
    </submittedName>
</protein>
<dbReference type="RefSeq" id="XP_025563547.1">
    <property type="nucleotide sequence ID" value="XM_025706535.1"/>
</dbReference>
<dbReference type="EMBL" id="KZ821622">
    <property type="protein sequence ID" value="PYH69753.1"/>
    <property type="molecule type" value="Genomic_DNA"/>
</dbReference>
<dbReference type="GeneID" id="37211127"/>